<dbReference type="InterPro" id="IPR004839">
    <property type="entry name" value="Aminotransferase_I/II_large"/>
</dbReference>
<dbReference type="SUPFAM" id="SSF53383">
    <property type="entry name" value="PLP-dependent transferases"/>
    <property type="match status" value="1"/>
</dbReference>
<keyword evidence="8" id="KW-1185">Reference proteome</keyword>
<dbReference type="OrthoDB" id="9807157at2"/>
<proteinExistence type="inferred from homology"/>
<feature type="domain" description="Aminotransferase class I/classII large" evidence="6">
    <location>
        <begin position="26"/>
        <end position="364"/>
    </location>
</feature>
<dbReference type="PROSITE" id="PS00599">
    <property type="entry name" value="AA_TRANSFER_CLASS_2"/>
    <property type="match status" value="1"/>
</dbReference>
<dbReference type="Proteomes" id="UP000031552">
    <property type="component" value="Unassembled WGS sequence"/>
</dbReference>
<dbReference type="AlphaFoldDB" id="A0A090D055"/>
<dbReference type="Gene3D" id="3.90.1150.10">
    <property type="entry name" value="Aspartate Aminotransferase, domain 1"/>
    <property type="match status" value="1"/>
</dbReference>
<comment type="similarity">
    <text evidence="2">Belongs to the class-II pyridoxal-phosphate-dependent aminotransferase family. BioF subfamily.</text>
</comment>
<organism evidence="7 8">
    <name type="scientific">Candidatus Criblamydia sequanensis CRIB-18</name>
    <dbReference type="NCBI Taxonomy" id="1437425"/>
    <lineage>
        <taxon>Bacteria</taxon>
        <taxon>Pseudomonadati</taxon>
        <taxon>Chlamydiota</taxon>
        <taxon>Chlamydiia</taxon>
        <taxon>Parachlamydiales</taxon>
        <taxon>Candidatus Criblamydiaceae</taxon>
        <taxon>Candidatus Criblamydia</taxon>
    </lineage>
</organism>
<dbReference type="PANTHER" id="PTHR13693">
    <property type="entry name" value="CLASS II AMINOTRANSFERASE/8-AMINO-7-OXONONANOATE SYNTHASE"/>
    <property type="match status" value="1"/>
</dbReference>
<evidence type="ECO:0000256" key="4">
    <source>
        <dbReference type="ARBA" id="ARBA00022898"/>
    </source>
</evidence>
<dbReference type="GO" id="GO:0009102">
    <property type="term" value="P:biotin biosynthetic process"/>
    <property type="evidence" value="ECO:0007669"/>
    <property type="project" value="TreeGrafter"/>
</dbReference>
<evidence type="ECO:0000256" key="2">
    <source>
        <dbReference type="ARBA" id="ARBA00010008"/>
    </source>
</evidence>
<dbReference type="InterPro" id="IPR001917">
    <property type="entry name" value="Aminotrans_II_pyridoxalP_BS"/>
</dbReference>
<evidence type="ECO:0000259" key="6">
    <source>
        <dbReference type="Pfam" id="PF00155"/>
    </source>
</evidence>
<dbReference type="EC" id="2.3.1.47" evidence="7"/>
<dbReference type="GO" id="GO:0030170">
    <property type="term" value="F:pyridoxal phosphate binding"/>
    <property type="evidence" value="ECO:0007669"/>
    <property type="project" value="InterPro"/>
</dbReference>
<comment type="caution">
    <text evidence="7">The sequence shown here is derived from an EMBL/GenBank/DDBJ whole genome shotgun (WGS) entry which is preliminary data.</text>
</comment>
<dbReference type="InterPro" id="IPR015421">
    <property type="entry name" value="PyrdxlP-dep_Trfase_major"/>
</dbReference>
<gene>
    <name evidence="7" type="primary">bioF</name>
    <name evidence="7" type="ORF">CSEC_2051</name>
</gene>
<reference evidence="7" key="2">
    <citation type="submission" date="2014-09" db="EMBL/GenBank/DDBJ databases">
        <title>Criblamydia sequanensis harbors a mega-plasmid encoding arsenite resistance.</title>
        <authorList>
            <person name="Bertelli C."/>
            <person name="Goesmann A."/>
            <person name="Greub G."/>
        </authorList>
    </citation>
    <scope>NUCLEOTIDE SEQUENCE [LARGE SCALE GENOMIC DNA]</scope>
    <source>
        <strain evidence="7">CRIB-18</strain>
    </source>
</reference>
<keyword evidence="7" id="KW-0012">Acyltransferase</keyword>
<dbReference type="InterPro" id="IPR015424">
    <property type="entry name" value="PyrdxlP-dep_Trfase"/>
</dbReference>
<keyword evidence="4 5" id="KW-0663">Pyridoxal phosphate</keyword>
<evidence type="ECO:0000256" key="3">
    <source>
        <dbReference type="ARBA" id="ARBA00022679"/>
    </source>
</evidence>
<sequence>MISHLENKLLIRRKFGHLRQLKINENLIDFSSNDYLGLARSADLAKAFLQEWENHLNPFIGSTGSRLLTGNSNYAQDLEERISKFHGFDAGLLFNTGYMANLGLLSAIGNEESVFFYDLGVHASTHDGILLSKAKAVPFKHNDLQHLEERLKKSYLSKNRFICIESIYSTDGSMAPVLEICKLSQKYNAHMIVDEAHSAGIYGPQGRGLISEYGLTDKVFAIIVTFGKALGTFGAIVLGSSLLKETLINFAKSFIFTTALPFQALASIKCCYDLFPKLEKERQNLKNLINRFRNSLPSSSITPIQPILISGNEQANLAAQHLQDLGFDVRALLSPTVKRGNEVLRICLHSFNTEHELSLLLNRIPVIREPLYA</sequence>
<name>A0A090D055_9BACT</name>
<dbReference type="RefSeq" id="WP_041018413.1">
    <property type="nucleotide sequence ID" value="NZ_CCEJ010000010.1"/>
</dbReference>
<dbReference type="PANTHER" id="PTHR13693:SF77">
    <property type="entry name" value="8-AMINO-7-OXONONANOATE SYNTHASE"/>
    <property type="match status" value="1"/>
</dbReference>
<evidence type="ECO:0000256" key="1">
    <source>
        <dbReference type="ARBA" id="ARBA00001933"/>
    </source>
</evidence>
<dbReference type="InterPro" id="IPR050087">
    <property type="entry name" value="AON_synthase_class-II"/>
</dbReference>
<dbReference type="STRING" id="1437425.CSEC_2051"/>
<comment type="cofactor">
    <cofactor evidence="1 5">
        <name>pyridoxal 5'-phosphate</name>
        <dbReference type="ChEBI" id="CHEBI:597326"/>
    </cofactor>
</comment>
<dbReference type="eggNOG" id="COG0156">
    <property type="taxonomic scope" value="Bacteria"/>
</dbReference>
<dbReference type="Pfam" id="PF00155">
    <property type="entry name" value="Aminotran_1_2"/>
    <property type="match status" value="1"/>
</dbReference>
<evidence type="ECO:0000256" key="5">
    <source>
        <dbReference type="RuleBase" id="RU003693"/>
    </source>
</evidence>
<dbReference type="GO" id="GO:0008710">
    <property type="term" value="F:8-amino-7-oxononanoate synthase activity"/>
    <property type="evidence" value="ECO:0007669"/>
    <property type="project" value="UniProtKB-EC"/>
</dbReference>
<evidence type="ECO:0000313" key="7">
    <source>
        <dbReference type="EMBL" id="CDR34857.1"/>
    </source>
</evidence>
<accession>A0A090D055</accession>
<keyword evidence="3 7" id="KW-0808">Transferase</keyword>
<dbReference type="InterPro" id="IPR015422">
    <property type="entry name" value="PyrdxlP-dep_Trfase_small"/>
</dbReference>
<reference evidence="7" key="1">
    <citation type="submission" date="2013-12" db="EMBL/GenBank/DDBJ databases">
        <authorList>
            <person name="Linke B."/>
        </authorList>
    </citation>
    <scope>NUCLEOTIDE SEQUENCE [LARGE SCALE GENOMIC DNA]</scope>
    <source>
        <strain evidence="7">CRIB-18</strain>
    </source>
</reference>
<protein>
    <submittedName>
        <fullName evidence="7">8-amino-7-oxononanoate synthase</fullName>
        <ecNumber evidence="7">2.3.1.47</ecNumber>
    </submittedName>
</protein>
<dbReference type="Gene3D" id="3.40.640.10">
    <property type="entry name" value="Type I PLP-dependent aspartate aminotransferase-like (Major domain)"/>
    <property type="match status" value="1"/>
</dbReference>
<evidence type="ECO:0000313" key="8">
    <source>
        <dbReference type="Proteomes" id="UP000031552"/>
    </source>
</evidence>
<dbReference type="EMBL" id="CCEJ010000010">
    <property type="protein sequence ID" value="CDR34857.1"/>
    <property type="molecule type" value="Genomic_DNA"/>
</dbReference>